<evidence type="ECO:0000313" key="7">
    <source>
        <dbReference type="EMBL" id="KAJ5072231.1"/>
    </source>
</evidence>
<dbReference type="Pfam" id="PF09775">
    <property type="entry name" value="Keratin_assoc"/>
    <property type="match status" value="1"/>
</dbReference>
<protein>
    <submittedName>
        <fullName evidence="7">Keratinocyte-associated protein</fullName>
    </submittedName>
</protein>
<organism evidence="7 8">
    <name type="scientific">Anaeramoeba ignava</name>
    <name type="common">Anaerobic marine amoeba</name>
    <dbReference type="NCBI Taxonomy" id="1746090"/>
    <lineage>
        <taxon>Eukaryota</taxon>
        <taxon>Metamonada</taxon>
        <taxon>Anaeramoebidae</taxon>
        <taxon>Anaeramoeba</taxon>
    </lineage>
</organism>
<comment type="subcellular location">
    <subcellularLocation>
        <location evidence="1">Membrane</location>
        <topology evidence="1">Multi-pass membrane protein</topology>
    </subcellularLocation>
</comment>
<comment type="similarity">
    <text evidence="2">Belongs to the KRTCAP2 family.</text>
</comment>
<feature type="transmembrane region" description="Helical" evidence="6">
    <location>
        <begin position="6"/>
        <end position="24"/>
    </location>
</feature>
<keyword evidence="4 6" id="KW-1133">Transmembrane helix</keyword>
<sequence>MNQKSPTQSIVTSLISWVSIFALLRVASSLVGISIPFYLLAGVLSSFIFIITLILIGNTLEIFGWQINWFWFIFSLFNGLIVAFSIHRISLIICLLSSLVEFYFLRNISEQIYSKDDLKTSKKIKSKKQK</sequence>
<evidence type="ECO:0000256" key="4">
    <source>
        <dbReference type="ARBA" id="ARBA00022989"/>
    </source>
</evidence>
<dbReference type="InterPro" id="IPR018614">
    <property type="entry name" value="KRTCAP2"/>
</dbReference>
<evidence type="ECO:0000256" key="2">
    <source>
        <dbReference type="ARBA" id="ARBA00007279"/>
    </source>
</evidence>
<evidence type="ECO:0000256" key="6">
    <source>
        <dbReference type="SAM" id="Phobius"/>
    </source>
</evidence>
<evidence type="ECO:0000256" key="1">
    <source>
        <dbReference type="ARBA" id="ARBA00004141"/>
    </source>
</evidence>
<feature type="transmembrane region" description="Helical" evidence="6">
    <location>
        <begin position="36"/>
        <end position="57"/>
    </location>
</feature>
<dbReference type="EMBL" id="JAPDFW010000082">
    <property type="protein sequence ID" value="KAJ5072231.1"/>
    <property type="molecule type" value="Genomic_DNA"/>
</dbReference>
<name>A0A9Q0LFC1_ANAIG</name>
<dbReference type="GO" id="GO:0016020">
    <property type="term" value="C:membrane"/>
    <property type="evidence" value="ECO:0007669"/>
    <property type="project" value="UniProtKB-SubCell"/>
</dbReference>
<dbReference type="Proteomes" id="UP001149090">
    <property type="component" value="Unassembled WGS sequence"/>
</dbReference>
<dbReference type="PANTHER" id="PTHR32001:SF1">
    <property type="entry name" value="KERATINOCYTE-ASSOCIATED PROTEIN 2"/>
    <property type="match status" value="1"/>
</dbReference>
<reference evidence="7" key="1">
    <citation type="submission" date="2022-10" db="EMBL/GenBank/DDBJ databases">
        <title>Novel sulphate-reducing endosymbionts in the free-living metamonad Anaeramoeba.</title>
        <authorList>
            <person name="Jerlstrom-Hultqvist J."/>
            <person name="Cepicka I."/>
            <person name="Gallot-Lavallee L."/>
            <person name="Salas-Leiva D."/>
            <person name="Curtis B.A."/>
            <person name="Zahonova K."/>
            <person name="Pipaliya S."/>
            <person name="Dacks J."/>
            <person name="Roger A.J."/>
        </authorList>
    </citation>
    <scope>NUCLEOTIDE SEQUENCE</scope>
    <source>
        <strain evidence="7">BMAN</strain>
    </source>
</reference>
<dbReference type="PANTHER" id="PTHR32001">
    <property type="entry name" value="KERATINOCYTE-ASSOCIATED PROTEIN 2"/>
    <property type="match status" value="1"/>
</dbReference>
<evidence type="ECO:0000256" key="3">
    <source>
        <dbReference type="ARBA" id="ARBA00022692"/>
    </source>
</evidence>
<evidence type="ECO:0000256" key="5">
    <source>
        <dbReference type="ARBA" id="ARBA00023136"/>
    </source>
</evidence>
<proteinExistence type="inferred from homology"/>
<comment type="caution">
    <text evidence="7">The sequence shown here is derived from an EMBL/GenBank/DDBJ whole genome shotgun (WGS) entry which is preliminary data.</text>
</comment>
<dbReference type="AlphaFoldDB" id="A0A9Q0LFC1"/>
<keyword evidence="3 6" id="KW-0812">Transmembrane</keyword>
<keyword evidence="5 6" id="KW-0472">Membrane</keyword>
<evidence type="ECO:0000313" key="8">
    <source>
        <dbReference type="Proteomes" id="UP001149090"/>
    </source>
</evidence>
<accession>A0A9Q0LFC1</accession>
<gene>
    <name evidence="7" type="ORF">M0811_09611</name>
</gene>
<keyword evidence="8" id="KW-1185">Reference proteome</keyword>
<feature type="transmembrane region" description="Helical" evidence="6">
    <location>
        <begin position="69"/>
        <end position="96"/>
    </location>
</feature>